<dbReference type="EMBL" id="AODE01000053">
    <property type="protein sequence ID" value="EUJ24355.1"/>
    <property type="molecule type" value="Genomic_DNA"/>
</dbReference>
<dbReference type="Proteomes" id="UP000019254">
    <property type="component" value="Unassembled WGS sequence"/>
</dbReference>
<sequence length="101" mass="11551">MACSHQEKEYSPVTSWENEDAEVSKQEFAELTKSNNALEYKDGKIVIQDKDAVIRSSTGDVTTYFVQNAYIPITDAKEIIKKRRLDQSGITHKIRRCSSEH</sequence>
<reference evidence="1 2" key="1">
    <citation type="journal article" date="2014" name="Int. J. Syst. Evol. Microbiol.">
        <title>Listeria floridensis sp. nov., Listeria aquatica sp. nov., Listeria cornellensis sp. nov., Listeria riparia sp. nov. and Listeria grandensis sp. nov., from agricultural and natural environments.</title>
        <authorList>
            <person name="den Bakker H.C."/>
            <person name="Warchocki S."/>
            <person name="Wright E.M."/>
            <person name="Allred A.F."/>
            <person name="Ahlstrom C."/>
            <person name="Manuel C.S."/>
            <person name="Stasiewicz M.J."/>
            <person name="Burrell A."/>
            <person name="Roof S."/>
            <person name="Strawn L."/>
            <person name="Fortes E.D."/>
            <person name="Nightingale K.K."/>
            <person name="Kephart D."/>
            <person name="Wiedmann M."/>
        </authorList>
    </citation>
    <scope>NUCLEOTIDE SEQUENCE [LARGE SCALE GENOMIC DNA]</scope>
    <source>
        <strain evidence="2">FSL F6-969</strain>
    </source>
</reference>
<organism evidence="1 2">
    <name type="scientific">Listeria cornellensis FSL F6-0969</name>
    <dbReference type="NCBI Taxonomy" id="1265820"/>
    <lineage>
        <taxon>Bacteria</taxon>
        <taxon>Bacillati</taxon>
        <taxon>Bacillota</taxon>
        <taxon>Bacilli</taxon>
        <taxon>Bacillales</taxon>
        <taxon>Listeriaceae</taxon>
        <taxon>Listeria</taxon>
    </lineage>
</organism>
<protein>
    <submittedName>
        <fullName evidence="1">Uncharacterized protein</fullName>
    </submittedName>
</protein>
<comment type="caution">
    <text evidence="1">The sequence shown here is derived from an EMBL/GenBank/DDBJ whole genome shotgun (WGS) entry which is preliminary data.</text>
</comment>
<keyword evidence="2" id="KW-1185">Reference proteome</keyword>
<dbReference type="STRING" id="1265820.PCORN_18736"/>
<dbReference type="PATRIC" id="fig|1265820.5.peg.3692"/>
<gene>
    <name evidence="1" type="ORF">PCORN_18736</name>
</gene>
<evidence type="ECO:0000313" key="2">
    <source>
        <dbReference type="Proteomes" id="UP000019254"/>
    </source>
</evidence>
<accession>W7BHU6</accession>
<proteinExistence type="predicted"/>
<dbReference type="AlphaFoldDB" id="W7BHU6"/>
<evidence type="ECO:0000313" key="1">
    <source>
        <dbReference type="EMBL" id="EUJ24355.1"/>
    </source>
</evidence>
<name>W7BHU6_9LIST</name>